<gene>
    <name evidence="2" type="ORF">JMJ35_001865</name>
</gene>
<comment type="caution">
    <text evidence="2">The sequence shown here is derived from an EMBL/GenBank/DDBJ whole genome shotgun (WGS) entry which is preliminary data.</text>
</comment>
<dbReference type="InterPro" id="IPR029063">
    <property type="entry name" value="SAM-dependent_MTases_sf"/>
</dbReference>
<feature type="compositionally biased region" description="Polar residues" evidence="1">
    <location>
        <begin position="195"/>
        <end position="223"/>
    </location>
</feature>
<feature type="region of interest" description="Disordered" evidence="1">
    <location>
        <begin position="1"/>
        <end position="165"/>
    </location>
</feature>
<evidence type="ECO:0000313" key="2">
    <source>
        <dbReference type="EMBL" id="KAK0515831.1"/>
    </source>
</evidence>
<sequence>MASRGAFGFRSAKQADKTEERGRLATDPGRRASITSSAASNASKQSTQSSSFFSRSKSRGRVDPGSRTGTPSNIPGGKIQATDQLIPTLSEPGSRTITGSSRDLGSDVPMATVQSPKSGKAGRNLLRRKAPLDQRGHYARTESSSSSHEPTPSRTQLERAASPREYKDRFAGAVLGITMPPISNIPASSIPPGLVSSSEFATSSSRMASYNTRPPPQTLSTQNLPPPTPTFAHDSGSSTRRSESPGAFSRTSTPTSMSSASPGMGTPAKTPFRRQISPTRSRPPVTRRKFPGTSHSEDPQISHRAGLTAVRESATSSSSSSTVKAATERRDGSQAHSDRSTPLPPSPPARQSSRGFAQQRIEDISRRQDALRGLPEQQQRDMSFLQRPHVDPNVTQSGMTQMNRYRTPPPRPSREGTPRLEAAFEPEPVIHTRLPPLQTAGLKARPSLDKDTSSAESRSAASHSSRAAIGRSPSSASSLSAKPSRMPSPNPLVTRPLRSAPGESSGPQDAFFPESTIASGRAVKDLNPPSASRPKSPHRFGIFSKRTKSPLETTAIENAAKKGPAAGTGHEGYGKYARRGRSGSASTSGSRGRSTSTNSAGRTSTSRKSSLTSRDGPEMDDFLRERLAPVVISGGGYATDNSHIGSTFRPVSSGESSAVLASSEDPQARDVPLSQQIPMYSDNMTMEPVNTHNLRRDYRRLPHRQDNPEYSVEQQSRILGHSGGMPTLAARRSAHRSQLFGEDVDPVKLPAPIDTQAVATSPVMDSRDTAWSSIPTDFSDDITEGHEGNWLKSRQTEKRTRSPNRWNKFFHRAQTSPRNIPGSAAPASTTEDQRGIKEVPATVTGLPEARSIAFYAMLDGSEQALGSSQVGREMGQTQLDSNNSSIQNSAVSPETPRMREYRLSTLLPSPPKLSEEFPRSNSPLSQPPVMRQPEAFPEAAPTPVPEPRKPRLQQVGRIPRVVSKRDRLHRPPLQSFSRPFVRPLTASPEEPSSGFNQRDGNTVERPPLEIQTAIIPSDPWVSGNSANPASAPVRPSDNFRSNDEFLAFPPRVSSEVSGTSSSGIVSFTNTTAVLPQPGTAPDEDEVWNEYNEFLDTVGSSPAQLSIESRNALEKSSPKSRWTPSPLKITKDSSTSGSPERERPTLYQRSEPPTIPLPNLPDRSKLFSDLPSTPGTISDFVAGYGERNRSSGVSKQRESRSTTSRYSTSSIETDIDSLIGREYAHGSKTDQLSTQSKLRFEALMTSRWLSFDRVLFSPAHNEVMGDRILVLDGLGNDDWSYYCAETYRDASIFNLSPTPSRPQQQTIALQLPQNHRQIQHLNLGNRFPFPPGFFAAAVLRFPLATSEGAYLNATLECMRVLRPGGYLEMSILDLDMVNMGNKARKALRELKLRMQVAQPGVTLKPLIDNVQKMVKRSGFENLNRCILNVPVAGHVSNSRSGSMDLNSKSLEDLRKESQGKGDGSLAKSLSTVGRWWFTRCYEMVCLPYDDMERSIWNDKALLEECEKRETGFKLLLCYAQKPADPFSRSGSTPTATSGLRPRR</sequence>
<accession>A0AA39UDT3</accession>
<feature type="compositionally biased region" description="Basic and acidic residues" evidence="1">
    <location>
        <begin position="326"/>
        <end position="339"/>
    </location>
</feature>
<proteinExistence type="predicted"/>
<evidence type="ECO:0000313" key="3">
    <source>
        <dbReference type="Proteomes" id="UP001166286"/>
    </source>
</evidence>
<feature type="compositionally biased region" description="Low complexity" evidence="1">
    <location>
        <begin position="582"/>
        <end position="614"/>
    </location>
</feature>
<evidence type="ECO:0000256" key="1">
    <source>
        <dbReference type="SAM" id="MobiDB-lite"/>
    </source>
</evidence>
<feature type="region of interest" description="Disordered" evidence="1">
    <location>
        <begin position="185"/>
        <end position="622"/>
    </location>
</feature>
<feature type="region of interest" description="Disordered" evidence="1">
    <location>
        <begin position="966"/>
        <end position="1003"/>
    </location>
</feature>
<evidence type="ECO:0008006" key="4">
    <source>
        <dbReference type="Google" id="ProtNLM"/>
    </source>
</evidence>
<dbReference type="SUPFAM" id="SSF53335">
    <property type="entry name" value="S-adenosyl-L-methionine-dependent methyltransferases"/>
    <property type="match status" value="1"/>
</dbReference>
<organism evidence="2 3">
    <name type="scientific">Cladonia borealis</name>
    <dbReference type="NCBI Taxonomy" id="184061"/>
    <lineage>
        <taxon>Eukaryota</taxon>
        <taxon>Fungi</taxon>
        <taxon>Dikarya</taxon>
        <taxon>Ascomycota</taxon>
        <taxon>Pezizomycotina</taxon>
        <taxon>Lecanoromycetes</taxon>
        <taxon>OSLEUM clade</taxon>
        <taxon>Lecanoromycetidae</taxon>
        <taxon>Lecanorales</taxon>
        <taxon>Lecanorineae</taxon>
        <taxon>Cladoniaceae</taxon>
        <taxon>Cladonia</taxon>
    </lineage>
</organism>
<feature type="compositionally biased region" description="Basic and acidic residues" evidence="1">
    <location>
        <begin position="360"/>
        <end position="370"/>
    </location>
</feature>
<feature type="region of interest" description="Disordered" evidence="1">
    <location>
        <begin position="1108"/>
        <end position="1208"/>
    </location>
</feature>
<feature type="compositionally biased region" description="Low complexity" evidence="1">
    <location>
        <begin position="32"/>
        <end position="55"/>
    </location>
</feature>
<feature type="compositionally biased region" description="Polar residues" evidence="1">
    <location>
        <begin position="393"/>
        <end position="404"/>
    </location>
</feature>
<feature type="region of interest" description="Disordered" evidence="1">
    <location>
        <begin position="1017"/>
        <end position="1039"/>
    </location>
</feature>
<feature type="region of interest" description="Disordered" evidence="1">
    <location>
        <begin position="866"/>
        <end position="950"/>
    </location>
</feature>
<feature type="compositionally biased region" description="Low complexity" evidence="1">
    <location>
        <begin position="141"/>
        <end position="154"/>
    </location>
</feature>
<feature type="compositionally biased region" description="Polar residues" evidence="1">
    <location>
        <begin position="81"/>
        <end position="103"/>
    </location>
</feature>
<feature type="compositionally biased region" description="Basic and acidic residues" evidence="1">
    <location>
        <begin position="13"/>
        <end position="30"/>
    </location>
</feature>
<feature type="compositionally biased region" description="Basic and acidic residues" evidence="1">
    <location>
        <begin position="130"/>
        <end position="140"/>
    </location>
</feature>
<protein>
    <recommendedName>
        <fullName evidence="4">Methyltransferase type 11 domain-containing protein</fullName>
    </recommendedName>
</protein>
<reference evidence="2" key="1">
    <citation type="submission" date="2023-03" db="EMBL/GenBank/DDBJ databases">
        <title>Complete genome of Cladonia borealis.</title>
        <authorList>
            <person name="Park H."/>
        </authorList>
    </citation>
    <scope>NUCLEOTIDE SEQUENCE</scope>
    <source>
        <strain evidence="2">ANT050790</strain>
    </source>
</reference>
<dbReference type="EMBL" id="JAFEKC020000003">
    <property type="protein sequence ID" value="KAK0515831.1"/>
    <property type="molecule type" value="Genomic_DNA"/>
</dbReference>
<name>A0AA39UDT3_9LECA</name>
<feature type="compositionally biased region" description="Low complexity" evidence="1">
    <location>
        <begin position="249"/>
        <end position="267"/>
    </location>
</feature>
<dbReference type="Proteomes" id="UP001166286">
    <property type="component" value="Unassembled WGS sequence"/>
</dbReference>
<keyword evidence="3" id="KW-1185">Reference proteome</keyword>
<feature type="compositionally biased region" description="Low complexity" evidence="1">
    <location>
        <begin position="454"/>
        <end position="485"/>
    </location>
</feature>
<feature type="compositionally biased region" description="Polar residues" evidence="1">
    <location>
        <begin position="866"/>
        <end position="892"/>
    </location>
</feature>
<feature type="compositionally biased region" description="Polar residues" evidence="1">
    <location>
        <begin position="1527"/>
        <end position="1536"/>
    </location>
</feature>
<feature type="compositionally biased region" description="Low complexity" evidence="1">
    <location>
        <begin position="313"/>
        <end position="325"/>
    </location>
</feature>
<feature type="region of interest" description="Disordered" evidence="1">
    <location>
        <begin position="792"/>
        <end position="839"/>
    </location>
</feature>
<feature type="region of interest" description="Disordered" evidence="1">
    <location>
        <begin position="1523"/>
        <end position="1542"/>
    </location>
</feature>